<evidence type="ECO:0000256" key="6">
    <source>
        <dbReference type="ARBA" id="ARBA00023242"/>
    </source>
</evidence>
<dbReference type="InterPro" id="IPR027417">
    <property type="entry name" value="P-loop_NTPase"/>
</dbReference>
<dbReference type="SMART" id="SM00490">
    <property type="entry name" value="HELICc"/>
    <property type="match status" value="1"/>
</dbReference>
<feature type="domain" description="Helicase ATP-binding" evidence="10">
    <location>
        <begin position="9"/>
        <end position="183"/>
    </location>
</feature>
<gene>
    <name evidence="12" type="ORF">MAR_021046</name>
</gene>
<dbReference type="PANTHER" id="PTHR13710:SF153">
    <property type="entry name" value="RECQ-LIKE DNA HELICASE BLM"/>
    <property type="match status" value="1"/>
</dbReference>
<dbReference type="InterPro" id="IPR014001">
    <property type="entry name" value="Helicase_ATP-bd"/>
</dbReference>
<dbReference type="InterPro" id="IPR001650">
    <property type="entry name" value="Helicase_C-like"/>
</dbReference>
<name>A0ABY7E6N1_MYAAR</name>
<evidence type="ECO:0000256" key="7">
    <source>
        <dbReference type="ARBA" id="ARBA00034617"/>
    </source>
</evidence>
<evidence type="ECO:0000256" key="3">
    <source>
        <dbReference type="ARBA" id="ARBA00022840"/>
    </source>
</evidence>
<evidence type="ECO:0000256" key="5">
    <source>
        <dbReference type="ARBA" id="ARBA00023235"/>
    </source>
</evidence>
<keyword evidence="6" id="KW-0539">Nucleus</keyword>
<dbReference type="Pfam" id="PF00270">
    <property type="entry name" value="DEAD"/>
    <property type="match status" value="1"/>
</dbReference>
<keyword evidence="3" id="KW-0067">ATP-binding</keyword>
<evidence type="ECO:0000256" key="4">
    <source>
        <dbReference type="ARBA" id="ARBA00023125"/>
    </source>
</evidence>
<feature type="domain" description="Helicase C-terminal" evidence="11">
    <location>
        <begin position="210"/>
        <end position="336"/>
    </location>
</feature>
<dbReference type="SUPFAM" id="SSF52540">
    <property type="entry name" value="P-loop containing nucleoside triphosphate hydrolases"/>
    <property type="match status" value="1"/>
</dbReference>
<dbReference type="PANTHER" id="PTHR13710">
    <property type="entry name" value="DNA HELICASE RECQ FAMILY MEMBER"/>
    <property type="match status" value="1"/>
</dbReference>
<keyword evidence="2" id="KW-0547">Nucleotide-binding</keyword>
<evidence type="ECO:0000259" key="11">
    <source>
        <dbReference type="PROSITE" id="PS51194"/>
    </source>
</evidence>
<comment type="similarity">
    <text evidence="1">Belongs to the helicase family. RecQ subfamily.</text>
</comment>
<protein>
    <recommendedName>
        <fullName evidence="8">DNA 3'-5' helicase</fullName>
        <ecNumber evidence="8">5.6.2.4</ecNumber>
    </recommendedName>
    <alternativeName>
        <fullName evidence="9">DNA 3'-5' helicase BLM</fullName>
    </alternativeName>
</protein>
<accession>A0ABY7E6N1</accession>
<evidence type="ECO:0000256" key="2">
    <source>
        <dbReference type="ARBA" id="ARBA00022741"/>
    </source>
</evidence>
<evidence type="ECO:0000259" key="10">
    <source>
        <dbReference type="PROSITE" id="PS51192"/>
    </source>
</evidence>
<dbReference type="SMART" id="SM00487">
    <property type="entry name" value="DEXDc"/>
    <property type="match status" value="1"/>
</dbReference>
<keyword evidence="4" id="KW-0238">DNA-binding</keyword>
<evidence type="ECO:0000256" key="9">
    <source>
        <dbReference type="ARBA" id="ARBA00044542"/>
    </source>
</evidence>
<dbReference type="Proteomes" id="UP001164746">
    <property type="component" value="Chromosome 5"/>
</dbReference>
<comment type="catalytic activity">
    <reaction evidence="7">
        <text>Couples ATP hydrolysis with the unwinding of duplex DNA by translocating in the 3'-5' direction.</text>
        <dbReference type="EC" id="5.6.2.4"/>
    </reaction>
</comment>
<evidence type="ECO:0000256" key="8">
    <source>
        <dbReference type="ARBA" id="ARBA00034808"/>
    </source>
</evidence>
<evidence type="ECO:0000256" key="1">
    <source>
        <dbReference type="ARBA" id="ARBA00005446"/>
    </source>
</evidence>
<organism evidence="12 13">
    <name type="scientific">Mya arenaria</name>
    <name type="common">Soft-shell clam</name>
    <dbReference type="NCBI Taxonomy" id="6604"/>
    <lineage>
        <taxon>Eukaryota</taxon>
        <taxon>Metazoa</taxon>
        <taxon>Spiralia</taxon>
        <taxon>Lophotrochozoa</taxon>
        <taxon>Mollusca</taxon>
        <taxon>Bivalvia</taxon>
        <taxon>Autobranchia</taxon>
        <taxon>Heteroconchia</taxon>
        <taxon>Euheterodonta</taxon>
        <taxon>Imparidentia</taxon>
        <taxon>Neoheterodontei</taxon>
        <taxon>Myida</taxon>
        <taxon>Myoidea</taxon>
        <taxon>Myidae</taxon>
        <taxon>Mya</taxon>
    </lineage>
</organism>
<dbReference type="InterPro" id="IPR011545">
    <property type="entry name" value="DEAD/DEAH_box_helicase_dom"/>
</dbReference>
<evidence type="ECO:0000313" key="12">
    <source>
        <dbReference type="EMBL" id="WAR05677.1"/>
    </source>
</evidence>
<reference evidence="12" key="1">
    <citation type="submission" date="2022-11" db="EMBL/GenBank/DDBJ databases">
        <title>Centuries of genome instability and evolution in soft-shell clam transmissible cancer (bioRxiv).</title>
        <authorList>
            <person name="Hart S.F.M."/>
            <person name="Yonemitsu M.A."/>
            <person name="Giersch R.M."/>
            <person name="Beal B.F."/>
            <person name="Arriagada G."/>
            <person name="Davis B.W."/>
            <person name="Ostrander E.A."/>
            <person name="Goff S.P."/>
            <person name="Metzger M.J."/>
        </authorList>
    </citation>
    <scope>NUCLEOTIDE SEQUENCE</scope>
    <source>
        <strain evidence="12">MELC-2E11</strain>
        <tissue evidence="12">Siphon/mantle</tissue>
    </source>
</reference>
<dbReference type="EC" id="5.6.2.4" evidence="8"/>
<keyword evidence="13" id="KW-1185">Reference proteome</keyword>
<dbReference type="Pfam" id="PF00271">
    <property type="entry name" value="Helicase_C"/>
    <property type="match status" value="1"/>
</dbReference>
<proteinExistence type="inferred from homology"/>
<keyword evidence="5" id="KW-0413">Isomerase</keyword>
<dbReference type="Gene3D" id="3.40.50.300">
    <property type="entry name" value="P-loop containing nucleotide triphosphate hydrolases"/>
    <property type="match status" value="2"/>
</dbReference>
<sequence length="336" mass="38628">MHVVRKFAIKNILDKKDVLISTKTSSGKSLCYQALPVLTRSSVLVFSPLISIMEDQVSFLNRLGLNSTSKGNDTKDNDRVKKGDFDVMFTSPETVLENEMWRDVLMCSQFRQRLCAIVVDEAHIVFQWDEGTKNSDPFRKWFCKTGEVRSLCPGHCQKKNKTGTARKRTRQAIEKILCMDLPVEIVEYPDRNNIKLNVKVEKSSLEVEVMFQWLLCALEEQQKKIIPTHKVFCKTIRDTCMEYVQMFHSCTPKAVKYLIIEDMKSVDGMFRILICTNAAGMGVNFHGMNHVVNFGPPHEMDTFVQQIGRVGRSGEQAYHLLLTTIQQLRHTDQELR</sequence>
<evidence type="ECO:0000313" key="13">
    <source>
        <dbReference type="Proteomes" id="UP001164746"/>
    </source>
</evidence>
<dbReference type="EMBL" id="CP111016">
    <property type="protein sequence ID" value="WAR05677.1"/>
    <property type="molecule type" value="Genomic_DNA"/>
</dbReference>
<dbReference type="PROSITE" id="PS51194">
    <property type="entry name" value="HELICASE_CTER"/>
    <property type="match status" value="1"/>
</dbReference>
<dbReference type="PROSITE" id="PS51192">
    <property type="entry name" value="HELICASE_ATP_BIND_1"/>
    <property type="match status" value="1"/>
</dbReference>